<sequence length="337" mass="38471">MKRFMILLIIGMACMLVKADMNTVDKYFDRIKVGDPIEYGNLKIFPILATRTLSQRDYVSLDEAMERGWLKIRESGEGNVNIVEVRNNGKEKVFILTGEMLTGAKQDRMIENDILLPAQSGWVKVPVYCIEHGRWSGVTHEFKSSELVVPNVVRQKAEHSRSQHEVWAGVAESQQDLGIASKTGNVKDNYDDKRVQEKIADYENNIRRVPDISRATIGIVATTGNRILCFDMFANNNLLRKYWHKLIKSYAMDVLHGERSRLTKSDIHEFLEEVQYANYYSTGTPGLGDLYDIESTMGKGSALVYSDAVIHLDFFLSENAIFGNDSDLDLDFRRNRR</sequence>
<name>A0A1F5VI93_9BACT</name>
<evidence type="ECO:0000259" key="2">
    <source>
        <dbReference type="Pfam" id="PF20208"/>
    </source>
</evidence>
<dbReference type="Proteomes" id="UP000178943">
    <property type="component" value="Unassembled WGS sequence"/>
</dbReference>
<keyword evidence="1" id="KW-0732">Signal</keyword>
<dbReference type="AlphaFoldDB" id="A0A1F5VI93"/>
<evidence type="ECO:0000313" key="3">
    <source>
        <dbReference type="EMBL" id="OGF63145.1"/>
    </source>
</evidence>
<comment type="caution">
    <text evidence="3">The sequence shown here is derived from an EMBL/GenBank/DDBJ whole genome shotgun (WGS) entry which is preliminary data.</text>
</comment>
<evidence type="ECO:0000313" key="4">
    <source>
        <dbReference type="Proteomes" id="UP000178943"/>
    </source>
</evidence>
<proteinExistence type="predicted"/>
<protein>
    <recommendedName>
        <fullName evidence="2">ARG and Rhodanese-Phosphatase-superfamily-associated domain-containing protein</fullName>
    </recommendedName>
</protein>
<feature type="chain" id="PRO_5009521975" description="ARG and Rhodanese-Phosphatase-superfamily-associated domain-containing protein" evidence="1">
    <location>
        <begin position="20"/>
        <end position="337"/>
    </location>
</feature>
<feature type="domain" description="ARG and Rhodanese-Phosphatase-superfamily-associated" evidence="2">
    <location>
        <begin position="31"/>
        <end position="315"/>
    </location>
</feature>
<dbReference type="STRING" id="1817863.A2Y62_07630"/>
<evidence type="ECO:0000256" key="1">
    <source>
        <dbReference type="SAM" id="SignalP"/>
    </source>
</evidence>
<dbReference type="Pfam" id="PF20208">
    <property type="entry name" value="ARPP-1"/>
    <property type="match status" value="1"/>
</dbReference>
<dbReference type="EMBL" id="MFGW01000168">
    <property type="protein sequence ID" value="OGF63145.1"/>
    <property type="molecule type" value="Genomic_DNA"/>
</dbReference>
<dbReference type="InterPro" id="IPR046699">
    <property type="entry name" value="ARPP-1"/>
</dbReference>
<gene>
    <name evidence="3" type="ORF">A2Y62_07630</name>
</gene>
<reference evidence="3 4" key="1">
    <citation type="journal article" date="2016" name="Nat. Commun.">
        <title>Thousands of microbial genomes shed light on interconnected biogeochemical processes in an aquifer system.</title>
        <authorList>
            <person name="Anantharaman K."/>
            <person name="Brown C.T."/>
            <person name="Hug L.A."/>
            <person name="Sharon I."/>
            <person name="Castelle C.J."/>
            <person name="Probst A.J."/>
            <person name="Thomas B.C."/>
            <person name="Singh A."/>
            <person name="Wilkins M.J."/>
            <person name="Karaoz U."/>
            <person name="Brodie E.L."/>
            <person name="Williams K.H."/>
            <person name="Hubbard S.S."/>
            <person name="Banfield J.F."/>
        </authorList>
    </citation>
    <scope>NUCLEOTIDE SEQUENCE [LARGE SCALE GENOMIC DNA]</scope>
</reference>
<organism evidence="3 4">
    <name type="scientific">Candidatus Fischerbacteria bacterium RBG_13_37_8</name>
    <dbReference type="NCBI Taxonomy" id="1817863"/>
    <lineage>
        <taxon>Bacteria</taxon>
        <taxon>Candidatus Fischeribacteriota</taxon>
    </lineage>
</organism>
<accession>A0A1F5VI93</accession>
<feature type="signal peptide" evidence="1">
    <location>
        <begin position="1"/>
        <end position="19"/>
    </location>
</feature>